<protein>
    <submittedName>
        <fullName evidence="1">Unnamed protein product</fullName>
    </submittedName>
</protein>
<dbReference type="AlphaFoldDB" id="A0A9W6XNJ8"/>
<keyword evidence="2" id="KW-1185">Reference proteome</keyword>
<evidence type="ECO:0000313" key="1">
    <source>
        <dbReference type="EMBL" id="GMF42216.1"/>
    </source>
</evidence>
<organism evidence="1 2">
    <name type="scientific">Phytophthora fragariaefolia</name>
    <dbReference type="NCBI Taxonomy" id="1490495"/>
    <lineage>
        <taxon>Eukaryota</taxon>
        <taxon>Sar</taxon>
        <taxon>Stramenopiles</taxon>
        <taxon>Oomycota</taxon>
        <taxon>Peronosporomycetes</taxon>
        <taxon>Peronosporales</taxon>
        <taxon>Peronosporaceae</taxon>
        <taxon>Phytophthora</taxon>
    </lineage>
</organism>
<sequence length="101" mass="10971">MATSNPLVPDTTAQNFLGATAEREDNPDQGVTEPPDADAAVKRHGVSLDDFGSVDFLDVMWRDRLSDDIGAADFNAGSGDWLLALDSMKARFCMMTMTMLQ</sequence>
<dbReference type="EMBL" id="BSXT01001410">
    <property type="protein sequence ID" value="GMF42216.1"/>
    <property type="molecule type" value="Genomic_DNA"/>
</dbReference>
<evidence type="ECO:0000313" key="2">
    <source>
        <dbReference type="Proteomes" id="UP001165121"/>
    </source>
</evidence>
<accession>A0A9W6XNJ8</accession>
<proteinExistence type="predicted"/>
<reference evidence="1" key="1">
    <citation type="submission" date="2023-04" db="EMBL/GenBank/DDBJ databases">
        <title>Phytophthora fragariaefolia NBRC 109709.</title>
        <authorList>
            <person name="Ichikawa N."/>
            <person name="Sato H."/>
            <person name="Tonouchi N."/>
        </authorList>
    </citation>
    <scope>NUCLEOTIDE SEQUENCE</scope>
    <source>
        <strain evidence="1">NBRC 109709</strain>
    </source>
</reference>
<gene>
    <name evidence="1" type="ORF">Pfra01_001371700</name>
</gene>
<dbReference type="Proteomes" id="UP001165121">
    <property type="component" value="Unassembled WGS sequence"/>
</dbReference>
<name>A0A9W6XNJ8_9STRA</name>
<comment type="caution">
    <text evidence="1">The sequence shown here is derived from an EMBL/GenBank/DDBJ whole genome shotgun (WGS) entry which is preliminary data.</text>
</comment>